<dbReference type="PROSITE" id="PS50234">
    <property type="entry name" value="VWFA"/>
    <property type="match status" value="1"/>
</dbReference>
<gene>
    <name evidence="3" type="ORF">TTHERM_01122730</name>
</gene>
<dbReference type="RefSeq" id="XP_001019574.1">
    <property type="nucleotide sequence ID" value="XM_001019574.1"/>
</dbReference>
<name>Q23S18_TETTS</name>
<dbReference type="HOGENOM" id="CLU_544587_0_0_1"/>
<dbReference type="Gene3D" id="3.40.50.410">
    <property type="entry name" value="von Willebrand factor, type A domain"/>
    <property type="match status" value="1"/>
</dbReference>
<dbReference type="SUPFAM" id="SSF53300">
    <property type="entry name" value="vWA-like"/>
    <property type="match status" value="1"/>
</dbReference>
<dbReference type="InParanoid" id="Q23S18"/>
<proteinExistence type="predicted"/>
<dbReference type="OrthoDB" id="10264538at2759"/>
<evidence type="ECO:0000259" key="2">
    <source>
        <dbReference type="PROSITE" id="PS50234"/>
    </source>
</evidence>
<dbReference type="KEGG" id="tet:TTHERM_01122730"/>
<feature type="domain" description="VWFA" evidence="2">
    <location>
        <begin position="33"/>
        <end position="241"/>
    </location>
</feature>
<evidence type="ECO:0000313" key="3">
    <source>
        <dbReference type="EMBL" id="EAR99329.1"/>
    </source>
</evidence>
<organism evidence="3 4">
    <name type="scientific">Tetrahymena thermophila (strain SB210)</name>
    <dbReference type="NCBI Taxonomy" id="312017"/>
    <lineage>
        <taxon>Eukaryota</taxon>
        <taxon>Sar</taxon>
        <taxon>Alveolata</taxon>
        <taxon>Ciliophora</taxon>
        <taxon>Intramacronucleata</taxon>
        <taxon>Oligohymenophorea</taxon>
        <taxon>Hymenostomatida</taxon>
        <taxon>Tetrahymenina</taxon>
        <taxon>Tetrahymenidae</taxon>
        <taxon>Tetrahymena</taxon>
    </lineage>
</organism>
<dbReference type="STRING" id="312017.Q23S18"/>
<dbReference type="GeneID" id="7835787"/>
<dbReference type="InterPro" id="IPR036465">
    <property type="entry name" value="vWFA_dom_sf"/>
</dbReference>
<protein>
    <submittedName>
        <fullName evidence="3">von willebrand factor type A domain protein</fullName>
    </submittedName>
</protein>
<evidence type="ECO:0000256" key="1">
    <source>
        <dbReference type="SAM" id="MobiDB-lite"/>
    </source>
</evidence>
<dbReference type="AlphaFoldDB" id="Q23S18"/>
<accession>Q23S18</accession>
<reference evidence="4" key="1">
    <citation type="journal article" date="2006" name="PLoS Biol.">
        <title>Macronuclear genome sequence of the ciliate Tetrahymena thermophila, a model eukaryote.</title>
        <authorList>
            <person name="Eisen J.A."/>
            <person name="Coyne R.S."/>
            <person name="Wu M."/>
            <person name="Wu D."/>
            <person name="Thiagarajan M."/>
            <person name="Wortman J.R."/>
            <person name="Badger J.H."/>
            <person name="Ren Q."/>
            <person name="Amedeo P."/>
            <person name="Jones K.M."/>
            <person name="Tallon L.J."/>
            <person name="Delcher A.L."/>
            <person name="Salzberg S.L."/>
            <person name="Silva J.C."/>
            <person name="Haas B.J."/>
            <person name="Majoros W.H."/>
            <person name="Farzad M."/>
            <person name="Carlton J.M."/>
            <person name="Smith R.K. Jr."/>
            <person name="Garg J."/>
            <person name="Pearlman R.E."/>
            <person name="Karrer K.M."/>
            <person name="Sun L."/>
            <person name="Manning G."/>
            <person name="Elde N.C."/>
            <person name="Turkewitz A.P."/>
            <person name="Asai D.J."/>
            <person name="Wilkes D.E."/>
            <person name="Wang Y."/>
            <person name="Cai H."/>
            <person name="Collins K."/>
            <person name="Stewart B.A."/>
            <person name="Lee S.R."/>
            <person name="Wilamowska K."/>
            <person name="Weinberg Z."/>
            <person name="Ruzzo W.L."/>
            <person name="Wloga D."/>
            <person name="Gaertig J."/>
            <person name="Frankel J."/>
            <person name="Tsao C.-C."/>
            <person name="Gorovsky M.A."/>
            <person name="Keeling P.J."/>
            <person name="Waller R.F."/>
            <person name="Patron N.J."/>
            <person name="Cherry J.M."/>
            <person name="Stover N.A."/>
            <person name="Krieger C.J."/>
            <person name="del Toro C."/>
            <person name="Ryder H.F."/>
            <person name="Williamson S.C."/>
            <person name="Barbeau R.A."/>
            <person name="Hamilton E.P."/>
            <person name="Orias E."/>
        </authorList>
    </citation>
    <scope>NUCLEOTIDE SEQUENCE [LARGE SCALE GENOMIC DNA]</scope>
    <source>
        <strain evidence="4">SB210</strain>
    </source>
</reference>
<feature type="region of interest" description="Disordered" evidence="1">
    <location>
        <begin position="462"/>
        <end position="481"/>
    </location>
</feature>
<dbReference type="EMBL" id="GG662640">
    <property type="protein sequence ID" value="EAR99329.1"/>
    <property type="molecule type" value="Genomic_DNA"/>
</dbReference>
<dbReference type="InterPro" id="IPR002035">
    <property type="entry name" value="VWF_A"/>
</dbReference>
<dbReference type="Proteomes" id="UP000009168">
    <property type="component" value="Unassembled WGS sequence"/>
</dbReference>
<evidence type="ECO:0000313" key="4">
    <source>
        <dbReference type="Proteomes" id="UP000009168"/>
    </source>
</evidence>
<sequence>MNPLVNLQSTLIDGSYLKLSLTSPDYQKRTPLNLCIVVDVSKKFIQDIEKFAPEFQFSFEEVLTNALQPLLTPLSEQDTVSIVQLNTFLSSEPNQVSESVFCPKEMDEDNKKLAKEFLHSIKIQSENNNTLESLQRAFGLLSSSINNSKQNQSPVVILISDVRQSKKEKNPLESQNIINSLRELVQKNTVLDQVSINICGISENVDSYLLLDLAKEFTGQFVYLDDFSQPNKILSNVFANLITSFSTNILLRVELLNNLTFASVNPVCQLMPSTINKENNSIDISAGPIQYGQTRNIILKLSEPLNTTTTGIDAVAQVTVTVSLPSKNCVKSGQIQEIKIANLQTEKCLDELYRAIFVDFLFSNIKKYENGIQSYAISGLNRLLTTLESNSATSTYIADLAKLVKTHLDTTFSDQKLFLQNKNGLLSLARSHILQLESVSHPTLEKYRTKLQQYFINEIEEAHSKLPSPSPSPKKKNQREQDSFIKVKQFEMYEMYESTRI</sequence>
<keyword evidence="4" id="KW-1185">Reference proteome</keyword>